<dbReference type="PANTHER" id="PTHR43420:SF47">
    <property type="entry name" value="N-ACETYLTRANSFERASE DOMAIN-CONTAINING PROTEIN"/>
    <property type="match status" value="1"/>
</dbReference>
<dbReference type="OrthoDB" id="9775595at2"/>
<keyword evidence="5" id="KW-1185">Reference proteome</keyword>
<dbReference type="PANTHER" id="PTHR43420">
    <property type="entry name" value="ACETYLTRANSFERASE"/>
    <property type="match status" value="1"/>
</dbReference>
<gene>
    <name evidence="4" type="ORF">FL583_04360</name>
</gene>
<sequence>MSLRPADVGHRVVVRRVLGEPGPGEQNDGRPQFGDLLGELIELDADRQRVVVRTAAGDVAVPVAEVVAAKRVPARVDALELERIAALGWRGLDTGTLGGWQLRAAGGWTGRANSVLPLGDPGIPLEAALDAVREWYAARELPPTIQLPLPARDDLRRELEARGWADQWGALVLVSSAAPLRRSGVPGLPPVTVDDEPDDAWLAAYQYRGNPLPPIARQVLVEGAAPGFASIRENGATLAICRTSVDEGWLGITAVEVDPAHRRRGLATHLLAGVVEQTAAENVYLQVDPENTAAVALYRKAGFRRHHIYRYYRPSV</sequence>
<evidence type="ECO:0000259" key="3">
    <source>
        <dbReference type="PROSITE" id="PS51186"/>
    </source>
</evidence>
<dbReference type="Pfam" id="PF24553">
    <property type="entry name" value="Rv0428c_C"/>
    <property type="match status" value="1"/>
</dbReference>
<protein>
    <submittedName>
        <fullName evidence="4">GNAT family N-acetyltransferase</fullName>
    </submittedName>
</protein>
<dbReference type="InterPro" id="IPR016181">
    <property type="entry name" value="Acyl_CoA_acyltransferase"/>
</dbReference>
<dbReference type="InParanoid" id="A0A545AZ59"/>
<evidence type="ECO:0000313" key="4">
    <source>
        <dbReference type="EMBL" id="TQS46619.1"/>
    </source>
</evidence>
<dbReference type="PROSITE" id="PS51186">
    <property type="entry name" value="GNAT"/>
    <property type="match status" value="1"/>
</dbReference>
<keyword evidence="2" id="KW-0012">Acyltransferase</keyword>
<feature type="domain" description="N-acetyltransferase" evidence="3">
    <location>
        <begin position="191"/>
        <end position="316"/>
    </location>
</feature>
<dbReference type="CDD" id="cd04301">
    <property type="entry name" value="NAT_SF"/>
    <property type="match status" value="1"/>
</dbReference>
<dbReference type="InterPro" id="IPR050680">
    <property type="entry name" value="YpeA/RimI_acetyltransf"/>
</dbReference>
<dbReference type="RefSeq" id="WP_142703138.1">
    <property type="nucleotide sequence ID" value="NZ_VIRS01000002.1"/>
</dbReference>
<dbReference type="InterPro" id="IPR056935">
    <property type="entry name" value="Rv0428c-like_C"/>
</dbReference>
<dbReference type="Gene3D" id="3.40.630.30">
    <property type="match status" value="1"/>
</dbReference>
<evidence type="ECO:0000256" key="2">
    <source>
        <dbReference type="ARBA" id="ARBA00023315"/>
    </source>
</evidence>
<dbReference type="SUPFAM" id="SSF55729">
    <property type="entry name" value="Acyl-CoA N-acyltransferases (Nat)"/>
    <property type="match status" value="1"/>
</dbReference>
<accession>A0A545AZ59</accession>
<dbReference type="Proteomes" id="UP000317982">
    <property type="component" value="Unassembled WGS sequence"/>
</dbReference>
<evidence type="ECO:0000256" key="1">
    <source>
        <dbReference type="ARBA" id="ARBA00022679"/>
    </source>
</evidence>
<dbReference type="FunCoup" id="A0A545AZ59">
    <property type="interactions" value="96"/>
</dbReference>
<dbReference type="AlphaFoldDB" id="A0A545AZ59"/>
<dbReference type="EMBL" id="VIRS01000002">
    <property type="protein sequence ID" value="TQS46619.1"/>
    <property type="molecule type" value="Genomic_DNA"/>
</dbReference>
<evidence type="ECO:0000313" key="5">
    <source>
        <dbReference type="Proteomes" id="UP000317982"/>
    </source>
</evidence>
<reference evidence="4 5" key="1">
    <citation type="submission" date="2019-07" db="EMBL/GenBank/DDBJ databases">
        <title>Cryptosporangium phraense sp. nov., isolated from plant litter.</title>
        <authorList>
            <person name="Suriyachadkun C."/>
        </authorList>
    </citation>
    <scope>NUCLEOTIDE SEQUENCE [LARGE SCALE GENOMIC DNA]</scope>
    <source>
        <strain evidence="4 5">A-T 5661</strain>
    </source>
</reference>
<proteinExistence type="predicted"/>
<organism evidence="4 5">
    <name type="scientific">Cryptosporangium phraense</name>
    <dbReference type="NCBI Taxonomy" id="2593070"/>
    <lineage>
        <taxon>Bacteria</taxon>
        <taxon>Bacillati</taxon>
        <taxon>Actinomycetota</taxon>
        <taxon>Actinomycetes</taxon>
        <taxon>Cryptosporangiales</taxon>
        <taxon>Cryptosporangiaceae</taxon>
        <taxon>Cryptosporangium</taxon>
    </lineage>
</organism>
<comment type="caution">
    <text evidence="4">The sequence shown here is derived from an EMBL/GenBank/DDBJ whole genome shotgun (WGS) entry which is preliminary data.</text>
</comment>
<keyword evidence="1 4" id="KW-0808">Transferase</keyword>
<dbReference type="InterPro" id="IPR000182">
    <property type="entry name" value="GNAT_dom"/>
</dbReference>
<name>A0A545AZ59_9ACTN</name>
<dbReference type="GO" id="GO:0016747">
    <property type="term" value="F:acyltransferase activity, transferring groups other than amino-acyl groups"/>
    <property type="evidence" value="ECO:0007669"/>
    <property type="project" value="InterPro"/>
</dbReference>